<dbReference type="SUPFAM" id="SSF51735">
    <property type="entry name" value="NAD(P)-binding Rossmann-fold domains"/>
    <property type="match status" value="1"/>
</dbReference>
<dbReference type="GO" id="GO:0016616">
    <property type="term" value="F:oxidoreductase activity, acting on the CH-OH group of donors, NAD or NADP as acceptor"/>
    <property type="evidence" value="ECO:0007669"/>
    <property type="project" value="UniProtKB-ARBA"/>
</dbReference>
<accession>A0A5R9JCN3</accession>
<dbReference type="InterPro" id="IPR036291">
    <property type="entry name" value="NAD(P)-bd_dom_sf"/>
</dbReference>
<dbReference type="PANTHER" id="PTHR42901:SF1">
    <property type="entry name" value="ALCOHOL DEHYDROGENASE"/>
    <property type="match status" value="1"/>
</dbReference>
<dbReference type="RefSeq" id="WP_138324548.1">
    <property type="nucleotide sequence ID" value="NZ_VCDI01000001.1"/>
</dbReference>
<dbReference type="SMART" id="SM00822">
    <property type="entry name" value="PKS_KR"/>
    <property type="match status" value="1"/>
</dbReference>
<dbReference type="Pfam" id="PF00106">
    <property type="entry name" value="adh_short"/>
    <property type="match status" value="1"/>
</dbReference>
<dbReference type="PANTHER" id="PTHR42901">
    <property type="entry name" value="ALCOHOL DEHYDROGENASE"/>
    <property type="match status" value="1"/>
</dbReference>
<organism evidence="5 6">
    <name type="scientific">Lichenicoccus roseus</name>
    <dbReference type="NCBI Taxonomy" id="2683649"/>
    <lineage>
        <taxon>Bacteria</taxon>
        <taxon>Pseudomonadati</taxon>
        <taxon>Pseudomonadota</taxon>
        <taxon>Alphaproteobacteria</taxon>
        <taxon>Acetobacterales</taxon>
        <taxon>Acetobacteraceae</taxon>
        <taxon>Lichenicoccus</taxon>
    </lineage>
</organism>
<feature type="domain" description="Ketoreductase" evidence="4">
    <location>
        <begin position="6"/>
        <end position="183"/>
    </location>
</feature>
<dbReference type="PRINTS" id="PR00080">
    <property type="entry name" value="SDRFAMILY"/>
</dbReference>
<proteinExistence type="inferred from homology"/>
<evidence type="ECO:0000259" key="4">
    <source>
        <dbReference type="SMART" id="SM00822"/>
    </source>
</evidence>
<evidence type="ECO:0000256" key="1">
    <source>
        <dbReference type="ARBA" id="ARBA00006484"/>
    </source>
</evidence>
<evidence type="ECO:0000256" key="3">
    <source>
        <dbReference type="RuleBase" id="RU000363"/>
    </source>
</evidence>
<evidence type="ECO:0000256" key="2">
    <source>
        <dbReference type="ARBA" id="ARBA00023002"/>
    </source>
</evidence>
<comment type="caution">
    <text evidence="5">The sequence shown here is derived from an EMBL/GenBank/DDBJ whole genome shotgun (WGS) entry which is preliminary data.</text>
</comment>
<dbReference type="AlphaFoldDB" id="A0A5R9JCN3"/>
<dbReference type="Proteomes" id="UP000305654">
    <property type="component" value="Unassembled WGS sequence"/>
</dbReference>
<evidence type="ECO:0000313" key="6">
    <source>
        <dbReference type="Proteomes" id="UP000305654"/>
    </source>
</evidence>
<reference evidence="5 6" key="1">
    <citation type="submission" date="2019-05" db="EMBL/GenBank/DDBJ databases">
        <authorList>
            <person name="Pankratov T."/>
            <person name="Grouzdev D."/>
        </authorList>
    </citation>
    <scope>NUCLEOTIDE SEQUENCE [LARGE SCALE GENOMIC DNA]</scope>
    <source>
        <strain evidence="5 6">KEBCLARHB70R</strain>
    </source>
</reference>
<dbReference type="InterPro" id="IPR002347">
    <property type="entry name" value="SDR_fam"/>
</dbReference>
<protein>
    <submittedName>
        <fullName evidence="5">SDR family NAD(P)-dependent oxidoreductase</fullName>
    </submittedName>
</protein>
<keyword evidence="6" id="KW-1185">Reference proteome</keyword>
<keyword evidence="2" id="KW-0560">Oxidoreductase</keyword>
<dbReference type="EMBL" id="VCDI01000001">
    <property type="protein sequence ID" value="TLU74297.1"/>
    <property type="molecule type" value="Genomic_DNA"/>
</dbReference>
<dbReference type="OrthoDB" id="658698at2"/>
<gene>
    <name evidence="5" type="ORF">FE263_03650</name>
</gene>
<dbReference type="Gene3D" id="3.40.50.720">
    <property type="entry name" value="NAD(P)-binding Rossmann-like Domain"/>
    <property type="match status" value="1"/>
</dbReference>
<dbReference type="FunFam" id="3.40.50.720:FF:000047">
    <property type="entry name" value="NADP-dependent L-serine/L-allo-threonine dehydrogenase"/>
    <property type="match status" value="1"/>
</dbReference>
<sequence>MSQAAQTILVTGATAGFGRAIAQRFVRDGHRVIATGRRQDRLQALAGELGDRLHPLVLDMTDAGSLAALPGSLPAEWREIDVLVNNAGLALGLGPAQDAKLADWEQMIATNVTGLVQLTHALLPGMVARDRGHVVTIGSVAGEYPYPGGNVYGATKAFVRQFVLNLKADLAGTGVRVTDVEPGLVGGSEFSQVRFGGDAAKAAKVYEGTTPLTPDDIAESVAWVVGLPAHVNINRIELMPTCQSAGPFQIKRQSTGG</sequence>
<dbReference type="PRINTS" id="PR00081">
    <property type="entry name" value="GDHRDH"/>
</dbReference>
<evidence type="ECO:0000313" key="5">
    <source>
        <dbReference type="EMBL" id="TLU74297.1"/>
    </source>
</evidence>
<comment type="similarity">
    <text evidence="1 3">Belongs to the short-chain dehydrogenases/reductases (SDR) family.</text>
</comment>
<name>A0A5R9JCN3_9PROT</name>
<dbReference type="InterPro" id="IPR057326">
    <property type="entry name" value="KR_dom"/>
</dbReference>